<dbReference type="InterPro" id="IPR039959">
    <property type="entry name" value="Fimbrin/Plastin"/>
</dbReference>
<accession>A0A1X0NQF9</accession>
<dbReference type="GO" id="GO:0005737">
    <property type="term" value="C:cytoplasm"/>
    <property type="evidence" value="ECO:0007669"/>
    <property type="project" value="TreeGrafter"/>
</dbReference>
<dbReference type="GO" id="GO:0051017">
    <property type="term" value="P:actin filament bundle assembly"/>
    <property type="evidence" value="ECO:0007669"/>
    <property type="project" value="InterPro"/>
</dbReference>
<dbReference type="GO" id="GO:0032432">
    <property type="term" value="C:actin filament bundle"/>
    <property type="evidence" value="ECO:0007669"/>
    <property type="project" value="TreeGrafter"/>
</dbReference>
<protein>
    <recommendedName>
        <fullName evidence="4">Calponin-homology (CH) domain-containing protein</fullName>
    </recommendedName>
</protein>
<evidence type="ECO:0000256" key="3">
    <source>
        <dbReference type="SAM" id="Coils"/>
    </source>
</evidence>
<dbReference type="EMBL" id="NBCO01000029">
    <property type="protein sequence ID" value="ORC86370.1"/>
    <property type="molecule type" value="Genomic_DNA"/>
</dbReference>
<dbReference type="SUPFAM" id="SSF47576">
    <property type="entry name" value="Calponin-homology domain, CH-domain"/>
    <property type="match status" value="1"/>
</dbReference>
<keyword evidence="6" id="KW-1185">Reference proteome</keyword>
<evidence type="ECO:0000256" key="1">
    <source>
        <dbReference type="ARBA" id="ARBA00022737"/>
    </source>
</evidence>
<name>A0A1X0NQF9_9TRYP</name>
<dbReference type="PANTHER" id="PTHR19961">
    <property type="entry name" value="FIMBRIN/PLASTIN"/>
    <property type="match status" value="1"/>
</dbReference>
<dbReference type="OrthoDB" id="277379at2759"/>
<keyword evidence="2" id="KW-0009">Actin-binding</keyword>
<dbReference type="GO" id="GO:0051015">
    <property type="term" value="F:actin filament binding"/>
    <property type="evidence" value="ECO:0007669"/>
    <property type="project" value="InterPro"/>
</dbReference>
<evidence type="ECO:0000313" key="5">
    <source>
        <dbReference type="EMBL" id="ORC86370.1"/>
    </source>
</evidence>
<keyword evidence="1" id="KW-0677">Repeat</keyword>
<organism evidence="5 6">
    <name type="scientific">Trypanosoma theileri</name>
    <dbReference type="NCBI Taxonomy" id="67003"/>
    <lineage>
        <taxon>Eukaryota</taxon>
        <taxon>Discoba</taxon>
        <taxon>Euglenozoa</taxon>
        <taxon>Kinetoplastea</taxon>
        <taxon>Metakinetoplastina</taxon>
        <taxon>Trypanosomatida</taxon>
        <taxon>Trypanosomatidae</taxon>
        <taxon>Trypanosoma</taxon>
    </lineage>
</organism>
<dbReference type="InterPro" id="IPR001715">
    <property type="entry name" value="CH_dom"/>
</dbReference>
<sequence length="959" mass="110107">MEGSSRGLLPSKRQKFTTLPALTPASRSGAAANVWNQEADEEAAVETDYKIERHRYAKLVLQYAQRYQQFTCVELFVETMLQDLTPQSGVTPLIRAVAASWAMKLLCNSTNRRVMEALVDALFPAIYRDYNEQKLDYAPAAIQTFVNDRNLIRDNPFFSHSTYVQELNASLLKIEVLSKGLHRSLSTNGIYKKFTILLLEYINKERKKKAFLAWRTFTKRRRVEDMLHRNVMQRHNKTVRDSCLQAAFFKWKTAVETSRTEYLTERLHQAAFQLEGAKNQFQMQCFRADKWQLGYEQGQEDLNLVIEERDALQQKVEELSATLILKEKEHQERMVARIHEVLLLVRRQRETLKRVIDSRFRAEDLTETWFNEALAESSKEATNVVNGGNDNSSGSSSSGIQTQGHVFLLKWCNYIFAKEQTKKPLEVSNFGSDFANGEAYSILLQYVFTTCQAKPPKSVSNSTSERLRWVCKVAESTPLAIILQPDDFYHQREDKIAASIAEIFSYHVNEKRMTFANEACSLVTQVGLTPESRMSVFESDDIPQDEDTLKQKVGEWNGELEEWEQELHNGILCERNLQHCNITVTQESACIVRERSKGKPFYVITSKASLLFLKLNVKSMEDLRTRFKLPNVQAWKTFLRVALRSILWKYVHLITCIFYHFAGVDARQMSEVQFWRFAEETELLVIPLTPLVVAQMFDTVASPQLAAMLRASAKDEKSATLAEAAQEEIDIRFVKPAQFTEILVRMAVTRFSGGLLEVTERFLDSLQFPSIVDMPSPTLSFYGPEPQNVVSYFQSDLSRIFFFYMKQQLSGTLSGRSRKFQGCGRFMAHLYHTTYLKMFADCDFLILDGELEQVNGHSGYQRKLHFMAADEVLKMLEVIQKRVPSIPQGEICFSLFLESFGVACTYWWPDPMVPLSRKLAAFLVAFIEKLRVVHARSTLVLGAPPFVDLEGGERVDLSR</sequence>
<dbReference type="AlphaFoldDB" id="A0A1X0NQF9"/>
<dbReference type="GO" id="GO:0005884">
    <property type="term" value="C:actin filament"/>
    <property type="evidence" value="ECO:0007669"/>
    <property type="project" value="TreeGrafter"/>
</dbReference>
<dbReference type="InterPro" id="IPR036872">
    <property type="entry name" value="CH_dom_sf"/>
</dbReference>
<evidence type="ECO:0000256" key="2">
    <source>
        <dbReference type="ARBA" id="ARBA00023203"/>
    </source>
</evidence>
<gene>
    <name evidence="5" type="ORF">TM35_000292520</name>
</gene>
<feature type="coiled-coil region" evidence="3">
    <location>
        <begin position="295"/>
        <end position="329"/>
    </location>
</feature>
<dbReference type="Gene3D" id="1.10.418.10">
    <property type="entry name" value="Calponin-like domain"/>
    <property type="match status" value="1"/>
</dbReference>
<feature type="domain" description="Calponin-homology (CH)" evidence="4">
    <location>
        <begin position="408"/>
        <end position="507"/>
    </location>
</feature>
<comment type="caution">
    <text evidence="5">The sequence shown here is derived from an EMBL/GenBank/DDBJ whole genome shotgun (WGS) entry which is preliminary data.</text>
</comment>
<evidence type="ECO:0000313" key="6">
    <source>
        <dbReference type="Proteomes" id="UP000192257"/>
    </source>
</evidence>
<evidence type="ECO:0000259" key="4">
    <source>
        <dbReference type="Pfam" id="PF00307"/>
    </source>
</evidence>
<proteinExistence type="predicted"/>
<dbReference type="Proteomes" id="UP000192257">
    <property type="component" value="Unassembled WGS sequence"/>
</dbReference>
<dbReference type="PANTHER" id="PTHR19961:SF31">
    <property type="entry name" value="ACTIN BINDING PROTEIN"/>
    <property type="match status" value="1"/>
</dbReference>
<dbReference type="GO" id="GO:0051639">
    <property type="term" value="P:actin filament network formation"/>
    <property type="evidence" value="ECO:0007669"/>
    <property type="project" value="TreeGrafter"/>
</dbReference>
<reference evidence="5 6" key="1">
    <citation type="submission" date="2017-03" db="EMBL/GenBank/DDBJ databases">
        <title>An alternative strategy for trypanosome survival in the mammalian bloodstream revealed through genome and transcriptome analysis of the ubiquitous bovine parasite Trypanosoma (Megatrypanum) theileri.</title>
        <authorList>
            <person name="Kelly S."/>
            <person name="Ivens A."/>
            <person name="Mott A."/>
            <person name="O'Neill E."/>
            <person name="Emms D."/>
            <person name="Macleod O."/>
            <person name="Voorheis P."/>
            <person name="Matthews J."/>
            <person name="Matthews K."/>
            <person name="Carrington M."/>
        </authorList>
    </citation>
    <scope>NUCLEOTIDE SEQUENCE [LARGE SCALE GENOMIC DNA]</scope>
    <source>
        <strain evidence="5">Edinburgh</strain>
    </source>
</reference>
<keyword evidence="3" id="KW-0175">Coiled coil</keyword>
<dbReference type="Pfam" id="PF00307">
    <property type="entry name" value="CH"/>
    <property type="match status" value="1"/>
</dbReference>
<dbReference type="GeneID" id="39988189"/>
<dbReference type="VEuPathDB" id="TriTrypDB:TM35_000292520"/>
<dbReference type="RefSeq" id="XP_028880436.1">
    <property type="nucleotide sequence ID" value="XM_029028409.1"/>
</dbReference>